<gene>
    <name evidence="3" type="ORF">Tco_1002547</name>
</gene>
<evidence type="ECO:0000313" key="3">
    <source>
        <dbReference type="EMBL" id="GJT59014.1"/>
    </source>
</evidence>
<feature type="compositionally biased region" description="Basic and acidic residues" evidence="1">
    <location>
        <begin position="128"/>
        <end position="148"/>
    </location>
</feature>
<evidence type="ECO:0000313" key="4">
    <source>
        <dbReference type="Proteomes" id="UP001151760"/>
    </source>
</evidence>
<dbReference type="EMBL" id="BQNB010017070">
    <property type="protein sequence ID" value="GJT59014.1"/>
    <property type="molecule type" value="Genomic_DNA"/>
</dbReference>
<organism evidence="3 4">
    <name type="scientific">Tanacetum coccineum</name>
    <dbReference type="NCBI Taxonomy" id="301880"/>
    <lineage>
        <taxon>Eukaryota</taxon>
        <taxon>Viridiplantae</taxon>
        <taxon>Streptophyta</taxon>
        <taxon>Embryophyta</taxon>
        <taxon>Tracheophyta</taxon>
        <taxon>Spermatophyta</taxon>
        <taxon>Magnoliopsida</taxon>
        <taxon>eudicotyledons</taxon>
        <taxon>Gunneridae</taxon>
        <taxon>Pentapetalae</taxon>
        <taxon>asterids</taxon>
        <taxon>campanulids</taxon>
        <taxon>Asterales</taxon>
        <taxon>Asteraceae</taxon>
        <taxon>Asteroideae</taxon>
        <taxon>Anthemideae</taxon>
        <taxon>Anthemidinae</taxon>
        <taxon>Tanacetum</taxon>
    </lineage>
</organism>
<protein>
    <submittedName>
        <fullName evidence="3">Uncharacterized protein</fullName>
    </submittedName>
</protein>
<feature type="region of interest" description="Disordered" evidence="1">
    <location>
        <begin position="124"/>
        <end position="175"/>
    </location>
</feature>
<evidence type="ECO:0000256" key="2">
    <source>
        <dbReference type="SAM" id="Phobius"/>
    </source>
</evidence>
<evidence type="ECO:0000256" key="1">
    <source>
        <dbReference type="SAM" id="MobiDB-lite"/>
    </source>
</evidence>
<comment type="caution">
    <text evidence="3">The sequence shown here is derived from an EMBL/GenBank/DDBJ whole genome shotgun (WGS) entry which is preliminary data.</text>
</comment>
<keyword evidence="2" id="KW-1133">Transmembrane helix</keyword>
<keyword evidence="2" id="KW-0812">Transmembrane</keyword>
<name>A0ABQ5F7N5_9ASTR</name>
<keyword evidence="4" id="KW-1185">Reference proteome</keyword>
<dbReference type="Proteomes" id="UP001151760">
    <property type="component" value="Unassembled WGS sequence"/>
</dbReference>
<sequence>MGWVVHSDVVWRSCDAVLRCVVMASRDPALMRSGQLDYKIEFPYLTEKAKAQILQDVFTQVIRERRWVPKNRGNTDRTDASDYSNWPKDTLVRAVLQIPLVLTALAHFFITYGCIKDHNKTVKNGQARIRESEEYKKRSQRIKAEARKVKPQSNPVKEKSTHGQQKSTTRRQNPK</sequence>
<reference evidence="3" key="2">
    <citation type="submission" date="2022-01" db="EMBL/GenBank/DDBJ databases">
        <authorList>
            <person name="Yamashiro T."/>
            <person name="Shiraishi A."/>
            <person name="Satake H."/>
            <person name="Nakayama K."/>
        </authorList>
    </citation>
    <scope>NUCLEOTIDE SEQUENCE</scope>
</reference>
<proteinExistence type="predicted"/>
<reference evidence="3" key="1">
    <citation type="journal article" date="2022" name="Int. J. Mol. Sci.">
        <title>Draft Genome of Tanacetum Coccineum: Genomic Comparison of Closely Related Tanacetum-Family Plants.</title>
        <authorList>
            <person name="Yamashiro T."/>
            <person name="Shiraishi A."/>
            <person name="Nakayama K."/>
            <person name="Satake H."/>
        </authorList>
    </citation>
    <scope>NUCLEOTIDE SEQUENCE</scope>
</reference>
<accession>A0ABQ5F7N5</accession>
<feature type="transmembrane region" description="Helical" evidence="2">
    <location>
        <begin position="94"/>
        <end position="115"/>
    </location>
</feature>
<keyword evidence="2" id="KW-0472">Membrane</keyword>